<reference evidence="2 3" key="1">
    <citation type="submission" date="2018-10" db="EMBL/GenBank/DDBJ databases">
        <title>Anaerotruncus faecis sp. nov., isolated from human feces.</title>
        <authorList>
            <person name="Wang Y.-J."/>
        </authorList>
    </citation>
    <scope>NUCLEOTIDE SEQUENCE [LARGE SCALE GENOMIC DNA]</scope>
    <source>
        <strain evidence="2 3">22A2-44</strain>
    </source>
</reference>
<comment type="caution">
    <text evidence="2">The sequence shown here is derived from an EMBL/GenBank/DDBJ whole genome shotgun (WGS) entry which is preliminary data.</text>
</comment>
<dbReference type="Proteomes" id="UP000276301">
    <property type="component" value="Unassembled WGS sequence"/>
</dbReference>
<feature type="chain" id="PRO_5019726189" evidence="1">
    <location>
        <begin position="25"/>
        <end position="355"/>
    </location>
</feature>
<proteinExistence type="predicted"/>
<evidence type="ECO:0000256" key="1">
    <source>
        <dbReference type="SAM" id="SignalP"/>
    </source>
</evidence>
<feature type="signal peptide" evidence="1">
    <location>
        <begin position="1"/>
        <end position="24"/>
    </location>
</feature>
<accession>A0A498CLL3</accession>
<protein>
    <submittedName>
        <fullName evidence="2">Uncharacterized protein</fullName>
    </submittedName>
</protein>
<keyword evidence="1" id="KW-0732">Signal</keyword>
<dbReference type="RefSeq" id="WP_121587494.1">
    <property type="nucleotide sequence ID" value="NZ_RCHT01000034.1"/>
</dbReference>
<keyword evidence="3" id="KW-1185">Reference proteome</keyword>
<evidence type="ECO:0000313" key="3">
    <source>
        <dbReference type="Proteomes" id="UP000276301"/>
    </source>
</evidence>
<sequence length="355" mass="38376">MKRSVLACALALACALSLAAPALAAEKAPSLAGDSKTTAVAKVYEYDPHRYLANGNSVYGNTLTVAADERVYDDSGKLWRVTDSSAFYDSSAFRCSVKTTANAMNARSIRQSDEPIVGAGACFVVTLSKDGMYDNTGIGFTVTYTAVKDTALPVSPLGANTGTASELAVKSGAKIVIDYTLRITEDTLFPSSYLKTSPDWYGDLFYFKDVEHPIGAEDIVLTPTQEGDSDYTWEDEDIIVAELSGSDILYAPKLSTRRADTGRNHTAPLGEMYTRFFRGNPDAKGGTLTLVNPYLTFDGEETVPHRQIHIYEATEAGDLKDVTSRFKYTTDSDGRGAFSAKVRTLGNYIITAKAL</sequence>
<dbReference type="EMBL" id="RCHT01000034">
    <property type="protein sequence ID" value="RLL08199.1"/>
    <property type="molecule type" value="Genomic_DNA"/>
</dbReference>
<name>A0A498CLL3_9FIRM</name>
<gene>
    <name evidence="2" type="ORF">D4A47_12320</name>
</gene>
<dbReference type="AlphaFoldDB" id="A0A498CLL3"/>
<evidence type="ECO:0000313" key="2">
    <source>
        <dbReference type="EMBL" id="RLL08199.1"/>
    </source>
</evidence>
<organism evidence="2 3">
    <name type="scientific">Anaerotruncus massiliensis</name>
    <name type="common">ex Liu et al. 2021</name>
    <dbReference type="NCBI Taxonomy" id="2321404"/>
    <lineage>
        <taxon>Bacteria</taxon>
        <taxon>Bacillati</taxon>
        <taxon>Bacillota</taxon>
        <taxon>Clostridia</taxon>
        <taxon>Eubacteriales</taxon>
        <taxon>Oscillospiraceae</taxon>
        <taxon>Anaerotruncus</taxon>
    </lineage>
</organism>